<evidence type="ECO:0008006" key="5">
    <source>
        <dbReference type="Google" id="ProtNLM"/>
    </source>
</evidence>
<dbReference type="OrthoDB" id="185373at2759"/>
<dbReference type="EMBL" id="JAADJG010000033">
    <property type="protein sequence ID" value="KAF4457171.1"/>
    <property type="molecule type" value="Genomic_DNA"/>
</dbReference>
<protein>
    <recommendedName>
        <fullName evidence="5">Pentacotripeptide-repeat region of PRORP domain-containing protein</fullName>
    </recommendedName>
</protein>
<name>A0A8H4P5R5_9HYPO</name>
<keyword evidence="4" id="KW-1185">Reference proteome</keyword>
<dbReference type="Pfam" id="PF01535">
    <property type="entry name" value="PPR"/>
    <property type="match status" value="3"/>
</dbReference>
<dbReference type="PANTHER" id="PTHR47939:SF13">
    <property type="entry name" value="OS03G0201400 PROTEIN"/>
    <property type="match status" value="1"/>
</dbReference>
<organism evidence="3 4">
    <name type="scientific">Fusarium austroafricanum</name>
    <dbReference type="NCBI Taxonomy" id="2364996"/>
    <lineage>
        <taxon>Eukaryota</taxon>
        <taxon>Fungi</taxon>
        <taxon>Dikarya</taxon>
        <taxon>Ascomycota</taxon>
        <taxon>Pezizomycotina</taxon>
        <taxon>Sordariomycetes</taxon>
        <taxon>Hypocreomycetidae</taxon>
        <taxon>Hypocreales</taxon>
        <taxon>Nectriaceae</taxon>
        <taxon>Fusarium</taxon>
        <taxon>Fusarium concolor species complex</taxon>
    </lineage>
</organism>
<evidence type="ECO:0000313" key="4">
    <source>
        <dbReference type="Proteomes" id="UP000605986"/>
    </source>
</evidence>
<dbReference type="Proteomes" id="UP000605986">
    <property type="component" value="Unassembled WGS sequence"/>
</dbReference>
<dbReference type="PANTHER" id="PTHR47939">
    <property type="entry name" value="MEMBRANE-ASSOCIATED SALT-INDUCIBLE PROTEIN-LIKE"/>
    <property type="match status" value="1"/>
</dbReference>
<proteinExistence type="predicted"/>
<feature type="compositionally biased region" description="Basic and acidic residues" evidence="2">
    <location>
        <begin position="153"/>
        <end position="164"/>
    </location>
</feature>
<feature type="region of interest" description="Disordered" evidence="2">
    <location>
        <begin position="98"/>
        <end position="165"/>
    </location>
</feature>
<dbReference type="Gene3D" id="1.25.40.10">
    <property type="entry name" value="Tetratricopeptide repeat domain"/>
    <property type="match status" value="2"/>
</dbReference>
<reference evidence="3" key="1">
    <citation type="submission" date="2020-01" db="EMBL/GenBank/DDBJ databases">
        <title>Identification and distribution of gene clusters putatively required for synthesis of sphingolipid metabolism inhibitors in phylogenetically diverse species of the filamentous fungus Fusarium.</title>
        <authorList>
            <person name="Kim H.-S."/>
            <person name="Busman M."/>
            <person name="Brown D.W."/>
            <person name="Divon H."/>
            <person name="Uhlig S."/>
            <person name="Proctor R.H."/>
        </authorList>
    </citation>
    <scope>NUCLEOTIDE SEQUENCE</scope>
    <source>
        <strain evidence="3">NRRL 53441</strain>
    </source>
</reference>
<gene>
    <name evidence="3" type="ORF">F53441_859</name>
</gene>
<comment type="caution">
    <text evidence="3">The sequence shown here is derived from an EMBL/GenBank/DDBJ whole genome shotgun (WGS) entry which is preliminary data.</text>
</comment>
<evidence type="ECO:0000256" key="2">
    <source>
        <dbReference type="SAM" id="MobiDB-lite"/>
    </source>
</evidence>
<evidence type="ECO:0000313" key="3">
    <source>
        <dbReference type="EMBL" id="KAF4457171.1"/>
    </source>
</evidence>
<feature type="region of interest" description="Disordered" evidence="2">
    <location>
        <begin position="1"/>
        <end position="22"/>
    </location>
</feature>
<accession>A0A8H4P5R5</accession>
<evidence type="ECO:0000256" key="1">
    <source>
        <dbReference type="ARBA" id="ARBA00022737"/>
    </source>
</evidence>
<feature type="compositionally biased region" description="Low complexity" evidence="2">
    <location>
        <begin position="114"/>
        <end position="139"/>
    </location>
</feature>
<dbReference type="InterPro" id="IPR050667">
    <property type="entry name" value="PPR-containing_protein"/>
</dbReference>
<dbReference type="AlphaFoldDB" id="A0A8H4P5R5"/>
<sequence>MLERTAATLESRSLQRAIHKTSNRSRRLHTGFWQHGASAIDLSSSLSGLTRTAETAASESEVKQLKSKLLASVLVLDFLYPTSTIPLLRRLYPELPNSQQAQRTVIVPRRRAYSSTTPPTSTEETPLDRPSPSTDSSRPYEIAELAESPNLRPDMDIESKDRDTSAQGRFQDLLNGKGRHFQDVWDQYDVMDNDQRAAIRGKVVQYLSRSHNIVETGRALSVFRQMRPEEWDNETLRAGIILLLRSGDLQSAVECFKTGLEIGGLTLGLEYIMADTINSRKWSAALDVWTSYYKNRCTRYPDKTNPSLERLHQIGSVPSQGDHYFSFRAFLVGEGAEQYKEAKKDPIVSKALTTFRRFFASMALREPCNPQQAIVILEALRSNDAYNLYFNTMFNRWYDKIESRATIEQLPAIYQKFRELPDAQPAMSVYRGMFKVNFPKNTARLEELKHDWIRFKGALNQWGYEKYLRYYALRGDVAEVRKLWAQYVKEYPEVLQSPRAFRSTMNVYAQIGDIENTKKELDKMVNEYNVQPDVDSWNVILKAYMRTNDYGGVMDLFDEIASQHQPDSFTYAHAMAMCAKKGDLETTLEFFTKSQQSDVPVTKEMGLALIVAYCQNGLLTEAESICIEMAHRKLASGAIWNQLINFNGVEGKISKVYELLRRMRESGVEWDDETYGFLLQALVRVNQIHPAYTLLKRGVEGNLFLVTPEHFAIVMAGAARVGEFELVESLYNRLQKSELPVTFSVLVAVVGSAVRVKPGVDRTKNLGKEFVKYLQQAAATSKDAVIPAADGTLGLGDTSNLAGLRAQTDKIGRAIALLVELRDFGSIEELMGLFVQIFPEFQSEQFPPDIMSALMRAHHEDQNYDKVIKLWEKTWQSAYAASRKRSGDGILAGTEYDLSRALDVVAGTYKEMNDPEGLSKTVDNVTEAGFKLTRQNWIRIVRDLSDLGKWERAMYWCEKLLMPGWEGWAPQRDIPRLRLNTRTLKAPNGLILRLQQKWMEMRKVAAWSIDVSRILSTVEERYPRLYHAFTTSEVESMPSRYIVNGKEVSAGDLDKVLQNLSYHTLLKVKETMLRELGREKKRETSLGIKPDSRDMLDKKWKEMLHDRVRRYAAMWYSQRKKNFRENQVLQIGDLSGDIKIEAKNMTSESPDDRVARERFAYWNKFWDRYDQKNHGALKVKKQRYSIKNHHGANTWGRGRHHKINQGREVNWRKESERDV</sequence>
<dbReference type="InterPro" id="IPR011990">
    <property type="entry name" value="TPR-like_helical_dom_sf"/>
</dbReference>
<keyword evidence="1" id="KW-0677">Repeat</keyword>
<dbReference type="SUPFAM" id="SSF48452">
    <property type="entry name" value="TPR-like"/>
    <property type="match status" value="1"/>
</dbReference>
<dbReference type="InterPro" id="IPR002885">
    <property type="entry name" value="PPR_rpt"/>
</dbReference>